<protein>
    <submittedName>
        <fullName evidence="2">Uncharacterized protein</fullName>
    </submittedName>
</protein>
<reference evidence="2 3" key="1">
    <citation type="submission" date="2019-07" db="EMBL/GenBank/DDBJ databases">
        <title>Diversity of Bacteria from Kongsfjorden, Arctic.</title>
        <authorList>
            <person name="Yu Y."/>
        </authorList>
    </citation>
    <scope>NUCLEOTIDE SEQUENCE [LARGE SCALE GENOMIC DNA]</scope>
    <source>
        <strain evidence="2 3">SM1928</strain>
    </source>
</reference>
<evidence type="ECO:0000313" key="2">
    <source>
        <dbReference type="EMBL" id="TVU61565.1"/>
    </source>
</evidence>
<dbReference type="EMBL" id="VNFK01000010">
    <property type="protein sequence ID" value="TVU61565.1"/>
    <property type="molecule type" value="Genomic_DNA"/>
</dbReference>
<dbReference type="AlphaFoldDB" id="A0A558GXG2"/>
<dbReference type="RefSeq" id="WP_144651341.1">
    <property type="nucleotide sequence ID" value="NZ_VNFK01000010.1"/>
</dbReference>
<sequence>MDEALQLAHDSIHAEYRQKLANADWALANANAQCKVKDAVIAVRDRRIAELEELLDQATRTDA</sequence>
<comment type="caution">
    <text evidence="2">The sequence shown here is derived from an EMBL/GenBank/DDBJ whole genome shotgun (WGS) entry which is preliminary data.</text>
</comment>
<evidence type="ECO:0000256" key="1">
    <source>
        <dbReference type="SAM" id="Coils"/>
    </source>
</evidence>
<name>A0A558GXG2_PAENT</name>
<dbReference type="Proteomes" id="UP000316500">
    <property type="component" value="Unassembled WGS sequence"/>
</dbReference>
<proteinExistence type="predicted"/>
<gene>
    <name evidence="2" type="ORF">FQP90_13575</name>
</gene>
<accession>A0A558GXG2</accession>
<feature type="coiled-coil region" evidence="1">
    <location>
        <begin position="13"/>
        <end position="61"/>
    </location>
</feature>
<keyword evidence="1" id="KW-0175">Coiled coil</keyword>
<evidence type="ECO:0000313" key="3">
    <source>
        <dbReference type="Proteomes" id="UP000316500"/>
    </source>
</evidence>
<organism evidence="2 3">
    <name type="scientific">Paenarthrobacter nitroguajacolicus</name>
    <name type="common">Arthrobacter nitroguajacolicus</name>
    <dbReference type="NCBI Taxonomy" id="211146"/>
    <lineage>
        <taxon>Bacteria</taxon>
        <taxon>Bacillati</taxon>
        <taxon>Actinomycetota</taxon>
        <taxon>Actinomycetes</taxon>
        <taxon>Micrococcales</taxon>
        <taxon>Micrococcaceae</taxon>
        <taxon>Paenarthrobacter</taxon>
    </lineage>
</organism>